<organism evidence="6 8">
    <name type="scientific">Methanobacterium veterum</name>
    <dbReference type="NCBI Taxonomy" id="408577"/>
    <lineage>
        <taxon>Archaea</taxon>
        <taxon>Methanobacteriati</taxon>
        <taxon>Methanobacteriota</taxon>
        <taxon>Methanomada group</taxon>
        <taxon>Methanobacteria</taxon>
        <taxon>Methanobacteriales</taxon>
        <taxon>Methanobacteriaceae</taxon>
        <taxon>Methanobacterium</taxon>
    </lineage>
</organism>
<dbReference type="Pfam" id="PF00384">
    <property type="entry name" value="Molybdopterin"/>
    <property type="match status" value="1"/>
</dbReference>
<proteinExistence type="predicted"/>
<evidence type="ECO:0000256" key="2">
    <source>
        <dbReference type="ARBA" id="ARBA00022723"/>
    </source>
</evidence>
<dbReference type="GO" id="GO:0046872">
    <property type="term" value="F:metal ion binding"/>
    <property type="evidence" value="ECO:0007669"/>
    <property type="project" value="UniProtKB-KW"/>
</dbReference>
<dbReference type="InterPro" id="IPR009010">
    <property type="entry name" value="Asp_de-COase-like_dom_sf"/>
</dbReference>
<dbReference type="Pfam" id="PF04879">
    <property type="entry name" value="Molybdop_Fe4S4"/>
    <property type="match status" value="1"/>
</dbReference>
<accession>A0A9E5DLF1</accession>
<dbReference type="AlphaFoldDB" id="A0A9E5DLF1"/>
<dbReference type="SMART" id="SM00926">
    <property type="entry name" value="Molybdop_Fe4S4"/>
    <property type="match status" value="1"/>
</dbReference>
<keyword evidence="1" id="KW-0004">4Fe-4S</keyword>
<evidence type="ECO:0000313" key="6">
    <source>
        <dbReference type="EMBL" id="MCZ3365530.1"/>
    </source>
</evidence>
<dbReference type="Gene3D" id="3.40.50.740">
    <property type="match status" value="1"/>
</dbReference>
<dbReference type="EMBL" id="JAPVES010000030">
    <property type="protein sequence ID" value="MCZ3373283.1"/>
    <property type="molecule type" value="Genomic_DNA"/>
</dbReference>
<dbReference type="SUPFAM" id="SSF50692">
    <property type="entry name" value="ADC-like"/>
    <property type="match status" value="1"/>
</dbReference>
<dbReference type="InterPro" id="IPR006963">
    <property type="entry name" value="Mopterin_OxRdtase_4Fe-4S_dom"/>
</dbReference>
<dbReference type="PROSITE" id="PS51669">
    <property type="entry name" value="4FE4S_MOW_BIS_MGD"/>
    <property type="match status" value="1"/>
</dbReference>
<evidence type="ECO:0000256" key="4">
    <source>
        <dbReference type="ARBA" id="ARBA00023014"/>
    </source>
</evidence>
<gene>
    <name evidence="7" type="ORF">O3H35_11615</name>
    <name evidence="6" type="ORF">O3H54_06505</name>
</gene>
<dbReference type="GO" id="GO:0051539">
    <property type="term" value="F:4 iron, 4 sulfur cluster binding"/>
    <property type="evidence" value="ECO:0007669"/>
    <property type="project" value="UniProtKB-KW"/>
</dbReference>
<dbReference type="GO" id="GO:0043546">
    <property type="term" value="F:molybdopterin cofactor binding"/>
    <property type="evidence" value="ECO:0007669"/>
    <property type="project" value="InterPro"/>
</dbReference>
<keyword evidence="3" id="KW-0408">Iron</keyword>
<dbReference type="SUPFAM" id="SSF53706">
    <property type="entry name" value="Formate dehydrogenase/DMSO reductase, domains 1-3"/>
    <property type="match status" value="1"/>
</dbReference>
<evidence type="ECO:0000313" key="7">
    <source>
        <dbReference type="EMBL" id="MCZ3373283.1"/>
    </source>
</evidence>
<evidence type="ECO:0000256" key="3">
    <source>
        <dbReference type="ARBA" id="ARBA00023004"/>
    </source>
</evidence>
<dbReference type="Gene3D" id="2.40.40.20">
    <property type="match status" value="1"/>
</dbReference>
<dbReference type="Proteomes" id="UP001068021">
    <property type="component" value="Unassembled WGS sequence"/>
</dbReference>
<dbReference type="EMBL" id="JAPVER010000020">
    <property type="protein sequence ID" value="MCZ3365530.1"/>
    <property type="molecule type" value="Genomic_DNA"/>
</dbReference>
<protein>
    <submittedName>
        <fullName evidence="6">Nitrate reductase</fullName>
    </submittedName>
</protein>
<dbReference type="Gene3D" id="3.40.228.10">
    <property type="entry name" value="Dimethylsulfoxide Reductase, domain 2"/>
    <property type="match status" value="1"/>
</dbReference>
<sequence length="976" mass="109817">MKNPPGSIDDLNHVRQTHDSIKEVWGQRTPHRGEWPVRKDERILEEPDEWIQSACLLCSNDCGLDIGVKDGKIVGVRGRVEDRVNKGRLGPKGLHGWIANQSSERLTKPLIRKNGKLEEVSWDEAMNLIVDRSREIRDKYTGNAFGFYTTGQLFIEEYYNIGIIGKAGLGTPHMDGNTRLCTATAAQALMETFGSDGQPGSYADIDVTDTIFLMGHNMASQQTVLWMRILDRLAGDDPPKLIVVDPRVTYSAEKADIHLAPKVGTNVALMNGILNLMIEAGNIDQDYINAHTTGFDKLKEIVSKWTPDKVESVTGVPADQLKQTAKIIGTTSTLFSTVLQGVYQSMQATAAACQVNNMHLLRGLIGKHGSGILQMNGQPTAQNTRETGDDGALPAFRNWDNPDHIAELEKLWNVEHGTVPGWVPPTHAMQIFRYAEQGSIKMLWIVATNPAVSLPELGRIRKILSKEDLFVVVNDAFLTETAELADVVLPAALWGEKTGTYTNTDRTVHISYKAIDSPGEAKSDLNIFLDYAKRMDFRDKDGDPLLKWNDPESTFEAWKKCTVGKLVDYTGITYEKLTGGSGIQWPCNEDHPEGTERLYEDSNFRTYPDICENYGHDLVTGAVITPQEYKAKGYNGKAILKEVDYQPPHEIPDDEYPLCLTTGRVVYHFHTRTKTARSQELNNAAPDVFVQISEEEAEKYGVSKGDKLEIQSRRGKAQGPALIGDIIPGHVFMPFHYGYWDNPGRPRAANELTITEWDPVSKQPYYKYAAVKIRKIEEYSRPEESEHEGLGEKIIKRIKKMGSDEQGQIRPVQEEKVAEKEKEKIHIADYIGLIHQSEQQLEQAFKDVAEHHKEEPDVYAACNLLASWSKIHYGKIEKFKDHYSEHKENEPQDLRKEIFHGPRSGGVGLVRDLHDLWLLANESHISWIVLLQAAKSLRDKELESVCEECDQQNRRQMAWILTRIKQAAPQALVVPS</sequence>
<dbReference type="RefSeq" id="WP_048081535.1">
    <property type="nucleotide sequence ID" value="NZ_JAPVER010000020.1"/>
</dbReference>
<dbReference type="InterPro" id="IPR006657">
    <property type="entry name" value="MoPterin_dinucl-bd_dom"/>
</dbReference>
<feature type="domain" description="4Fe-4S Mo/W bis-MGD-type" evidence="5">
    <location>
        <begin position="48"/>
        <end position="104"/>
    </location>
</feature>
<dbReference type="GO" id="GO:0016491">
    <property type="term" value="F:oxidoreductase activity"/>
    <property type="evidence" value="ECO:0007669"/>
    <property type="project" value="InterPro"/>
</dbReference>
<keyword evidence="8" id="KW-1185">Reference proteome</keyword>
<evidence type="ECO:0000259" key="5">
    <source>
        <dbReference type="PROSITE" id="PS51669"/>
    </source>
</evidence>
<evidence type="ECO:0000256" key="1">
    <source>
        <dbReference type="ARBA" id="ARBA00022485"/>
    </source>
</evidence>
<keyword evidence="4" id="KW-0411">Iron-sulfur</keyword>
<reference evidence="6" key="1">
    <citation type="submission" date="2022-12" db="EMBL/GenBank/DDBJ databases">
        <title>Reclassification of two methanogenic archaea species isolated from the Kolyma lowland permafrost.</title>
        <authorList>
            <person name="Trubitsyn V.E."/>
            <person name="Rivkina E.M."/>
            <person name="Shcherbakova V.A."/>
        </authorList>
    </citation>
    <scope>NUCLEOTIDE SEQUENCE</scope>
    <source>
        <strain evidence="6">M2</strain>
        <strain evidence="7">MK4</strain>
    </source>
</reference>
<evidence type="ECO:0000313" key="8">
    <source>
        <dbReference type="Proteomes" id="UP001068021"/>
    </source>
</evidence>
<dbReference type="Proteomes" id="UP001074446">
    <property type="component" value="Unassembled WGS sequence"/>
</dbReference>
<keyword evidence="2" id="KW-0479">Metal-binding</keyword>
<dbReference type="Gene3D" id="2.20.25.90">
    <property type="entry name" value="ADC-like domains"/>
    <property type="match status" value="1"/>
</dbReference>
<dbReference type="PANTHER" id="PTHR43105:SF10">
    <property type="entry name" value="NADH-QUINONE OXIDOREDUCTASE SUBUNIT G"/>
    <property type="match status" value="1"/>
</dbReference>
<dbReference type="Pfam" id="PF01568">
    <property type="entry name" value="Molydop_binding"/>
    <property type="match status" value="1"/>
</dbReference>
<dbReference type="PANTHER" id="PTHR43105">
    <property type="entry name" value="RESPIRATORY NITRATE REDUCTASE"/>
    <property type="match status" value="1"/>
</dbReference>
<dbReference type="InterPro" id="IPR050123">
    <property type="entry name" value="Prok_molybdopt-oxidoreductase"/>
</dbReference>
<dbReference type="CDD" id="cd00508">
    <property type="entry name" value="MopB_CT_Fdh-Nap-like"/>
    <property type="match status" value="1"/>
</dbReference>
<name>A0A9E5DLF1_9EURY</name>
<dbReference type="CDD" id="cd02754">
    <property type="entry name" value="MopB_Nitrate-R-NapA-like"/>
    <property type="match status" value="1"/>
</dbReference>
<comment type="caution">
    <text evidence="6">The sequence shown here is derived from an EMBL/GenBank/DDBJ whole genome shotgun (WGS) entry which is preliminary data.</text>
</comment>
<dbReference type="InterPro" id="IPR006656">
    <property type="entry name" value="Mopterin_OxRdtase"/>
</dbReference>